<evidence type="ECO:0000256" key="3">
    <source>
        <dbReference type="ARBA" id="ARBA00023002"/>
    </source>
</evidence>
<dbReference type="SUPFAM" id="SSF53597">
    <property type="entry name" value="Dihydrofolate reductase-like"/>
    <property type="match status" value="1"/>
</dbReference>
<comment type="pathway">
    <text evidence="1">Cofactor biosynthesis; riboflavin biosynthesis.</text>
</comment>
<keyword evidence="3" id="KW-0560">Oxidoreductase</keyword>
<dbReference type="InterPro" id="IPR050765">
    <property type="entry name" value="Riboflavin_Biosynth_HTPR"/>
</dbReference>
<protein>
    <submittedName>
        <fullName evidence="5">Dihydrofolate reductase family protein</fullName>
    </submittedName>
</protein>
<dbReference type="InterPro" id="IPR024072">
    <property type="entry name" value="DHFR-like_dom_sf"/>
</dbReference>
<feature type="domain" description="Bacterial bifunctional deaminase-reductase C-terminal" evidence="4">
    <location>
        <begin position="5"/>
        <end position="212"/>
    </location>
</feature>
<dbReference type="EMBL" id="JACJKX010000001">
    <property type="protein sequence ID" value="MBM6927864.1"/>
    <property type="molecule type" value="Genomic_DNA"/>
</dbReference>
<sequence length="240" mass="26500">MSVRIVCHMISSVDGRLVSQRWSSPTRSINISEVYESVASSFQAQGWMIGRTTMAEYDCGVTESAPAPTDNQNNKTCFKGHQADRLIAVVFDPKGKLHYSSDHLQTGEHIVSVLSENVSDEYLSELRQIGVSYVFEGESKQNRFQKALKSIEELFSVKTLLLEGGGIINGAFLEAGLIDELSVLIYPGLDGAHSSPSIIGYQGDNPLPAQKSHLELIDAKTMAFGMVHLHYRLTNDHKKQ</sequence>
<dbReference type="Gene3D" id="3.40.430.10">
    <property type="entry name" value="Dihydrofolate Reductase, subunit A"/>
    <property type="match status" value="1"/>
</dbReference>
<dbReference type="Pfam" id="PF01872">
    <property type="entry name" value="RibD_C"/>
    <property type="match status" value="1"/>
</dbReference>
<evidence type="ECO:0000313" key="5">
    <source>
        <dbReference type="EMBL" id="MBM6927864.1"/>
    </source>
</evidence>
<keyword evidence="6" id="KW-1185">Reference proteome</keyword>
<proteinExistence type="predicted"/>
<gene>
    <name evidence="5" type="ORF">H5985_01020</name>
</gene>
<comment type="caution">
    <text evidence="5">The sequence shown here is derived from an EMBL/GenBank/DDBJ whole genome shotgun (WGS) entry which is preliminary data.</text>
</comment>
<dbReference type="Proteomes" id="UP000777002">
    <property type="component" value="Unassembled WGS sequence"/>
</dbReference>
<name>A0ABS2GSC3_9BURK</name>
<organism evidence="5 6">
    <name type="scientific">Parasutterella secunda</name>
    <dbReference type="NCBI Taxonomy" id="626947"/>
    <lineage>
        <taxon>Bacteria</taxon>
        <taxon>Pseudomonadati</taxon>
        <taxon>Pseudomonadota</taxon>
        <taxon>Betaproteobacteria</taxon>
        <taxon>Burkholderiales</taxon>
        <taxon>Sutterellaceae</taxon>
        <taxon>Parasutterella</taxon>
    </lineage>
</organism>
<keyword evidence="2" id="KW-0521">NADP</keyword>
<dbReference type="PANTHER" id="PTHR38011:SF7">
    <property type="entry name" value="2,5-DIAMINO-6-RIBOSYLAMINO-4(3H)-PYRIMIDINONE 5'-PHOSPHATE REDUCTASE"/>
    <property type="match status" value="1"/>
</dbReference>
<reference evidence="5 6" key="1">
    <citation type="journal article" date="2021" name="Sci. Rep.">
        <title>The distribution of antibiotic resistance genes in chicken gut microbiota commensals.</title>
        <authorList>
            <person name="Juricova H."/>
            <person name="Matiasovicova J."/>
            <person name="Kubasova T."/>
            <person name="Cejkova D."/>
            <person name="Rychlik I."/>
        </authorList>
    </citation>
    <scope>NUCLEOTIDE SEQUENCE [LARGE SCALE GENOMIC DNA]</scope>
    <source>
        <strain evidence="5 6">An562</strain>
    </source>
</reference>
<dbReference type="InterPro" id="IPR002734">
    <property type="entry name" value="RibDG_C"/>
</dbReference>
<evidence type="ECO:0000256" key="1">
    <source>
        <dbReference type="ARBA" id="ARBA00005104"/>
    </source>
</evidence>
<dbReference type="RefSeq" id="WP_205049452.1">
    <property type="nucleotide sequence ID" value="NZ_JACJKX010000001.1"/>
</dbReference>
<evidence type="ECO:0000256" key="2">
    <source>
        <dbReference type="ARBA" id="ARBA00022857"/>
    </source>
</evidence>
<dbReference type="PANTHER" id="PTHR38011">
    <property type="entry name" value="DIHYDROFOLATE REDUCTASE FAMILY PROTEIN (AFU_ORTHOLOGUE AFUA_8G06820)"/>
    <property type="match status" value="1"/>
</dbReference>
<accession>A0ABS2GSC3</accession>
<evidence type="ECO:0000259" key="4">
    <source>
        <dbReference type="Pfam" id="PF01872"/>
    </source>
</evidence>
<evidence type="ECO:0000313" key="6">
    <source>
        <dbReference type="Proteomes" id="UP000777002"/>
    </source>
</evidence>